<proteinExistence type="predicted"/>
<reference evidence="1 2" key="1">
    <citation type="submission" date="2021-06" db="EMBL/GenBank/DDBJ databases">
        <title>Microbial metabolic specificity influences pelagic lipid remineralization.</title>
        <authorList>
            <person name="Behrendt L."/>
            <person name="Hunter J.E."/>
            <person name="Alcolombri U."/>
            <person name="Smriga S."/>
            <person name="Mincer T."/>
            <person name="Lowenstein D.P."/>
            <person name="Peaudecerf F.J."/>
            <person name="Fernandez V.I."/>
            <person name="Fredricks H."/>
            <person name="Almblad H."/>
            <person name="Harrison J.J."/>
            <person name="Stocker R."/>
            <person name="Van Mooy B.A.S."/>
        </authorList>
    </citation>
    <scope>NUCLEOTIDE SEQUENCE [LARGE SCALE GENOMIC DNA]</scope>
    <source>
        <strain evidence="1 2">HP15-B</strain>
    </source>
</reference>
<dbReference type="RefSeq" id="WP_014577304.1">
    <property type="nucleotide sequence ID" value="NZ_CP076686.1"/>
</dbReference>
<protein>
    <submittedName>
        <fullName evidence="1">Uncharacterized protein</fullName>
    </submittedName>
</protein>
<accession>A0ABX8IDN2</accession>
<name>A0ABX8IDN2_9GAMM</name>
<keyword evidence="2" id="KW-1185">Reference proteome</keyword>
<dbReference type="GeneID" id="78560544"/>
<dbReference type="EMBL" id="CP076686">
    <property type="protein sequence ID" value="QWV11773.1"/>
    <property type="molecule type" value="Genomic_DNA"/>
</dbReference>
<sequence>MNNIDLSGAGGTTESSIVAELTFSAEFIGNASTNGTIQAELGFVPVFEGGHHVGSLAAALGFSAALQGIQGVQGTIGASLDFSASLQGEAASTFGAIQAELGLTAQFQGFQDWTEGLDPRQLREFYTLTITGNPDLVFRISSWQATARSGENSNYLQAVIPGASGRLEEIQERSGGELIVSKGYRFSDGSERSEEIMRSDFSSFRYDEGPRQLTATVSGYGPGFVSSQNTRPLKGLRSLNFSDGKFRARCSIDLFLRPGMTVQARNAEFTVDFINYYVSRADKFCEVGQS</sequence>
<gene>
    <name evidence="1" type="ORF">KQ249_13880</name>
</gene>
<dbReference type="Proteomes" id="UP000683442">
    <property type="component" value="Chromosome"/>
</dbReference>
<evidence type="ECO:0000313" key="2">
    <source>
        <dbReference type="Proteomes" id="UP000683442"/>
    </source>
</evidence>
<evidence type="ECO:0000313" key="1">
    <source>
        <dbReference type="EMBL" id="QWV11773.1"/>
    </source>
</evidence>
<organism evidence="1 2">
    <name type="scientific">Marinobacter adhaerens</name>
    <dbReference type="NCBI Taxonomy" id="1033846"/>
    <lineage>
        <taxon>Bacteria</taxon>
        <taxon>Pseudomonadati</taxon>
        <taxon>Pseudomonadota</taxon>
        <taxon>Gammaproteobacteria</taxon>
        <taxon>Pseudomonadales</taxon>
        <taxon>Marinobacteraceae</taxon>
        <taxon>Marinobacter</taxon>
    </lineage>
</organism>